<dbReference type="EMBL" id="BMGK01000005">
    <property type="protein sequence ID" value="GGD91920.1"/>
    <property type="molecule type" value="Genomic_DNA"/>
</dbReference>
<feature type="signal peptide" evidence="2">
    <location>
        <begin position="1"/>
        <end position="22"/>
    </location>
</feature>
<dbReference type="Gene3D" id="3.40.50.1820">
    <property type="entry name" value="alpha/beta hydrolase"/>
    <property type="match status" value="1"/>
</dbReference>
<evidence type="ECO:0000313" key="5">
    <source>
        <dbReference type="Proteomes" id="UP000652231"/>
    </source>
</evidence>
<protein>
    <submittedName>
        <fullName evidence="4">Calcium sensor EFh</fullName>
    </submittedName>
</protein>
<organism evidence="4 5">
    <name type="scientific">Planktosalinus lacus</name>
    <dbReference type="NCBI Taxonomy" id="1526573"/>
    <lineage>
        <taxon>Bacteria</taxon>
        <taxon>Pseudomonadati</taxon>
        <taxon>Bacteroidota</taxon>
        <taxon>Flavobacteriia</taxon>
        <taxon>Flavobacteriales</taxon>
        <taxon>Flavobacteriaceae</taxon>
        <taxon>Planktosalinus</taxon>
    </lineage>
</organism>
<dbReference type="AlphaFoldDB" id="A0A8J2VAJ2"/>
<name>A0A8J2VAJ2_9FLAO</name>
<accession>A0A8J2VAJ2</accession>
<evidence type="ECO:0000256" key="1">
    <source>
        <dbReference type="ARBA" id="ARBA00022801"/>
    </source>
</evidence>
<dbReference type="InterPro" id="IPR029058">
    <property type="entry name" value="AB_hydrolase_fold"/>
</dbReference>
<dbReference type="RefSeq" id="WP_188441084.1">
    <property type="nucleotide sequence ID" value="NZ_BMGK01000005.1"/>
</dbReference>
<feature type="domain" description="BD-FAE-like" evidence="3">
    <location>
        <begin position="54"/>
        <end position="250"/>
    </location>
</feature>
<evidence type="ECO:0000313" key="4">
    <source>
        <dbReference type="EMBL" id="GGD91920.1"/>
    </source>
</evidence>
<dbReference type="InterPro" id="IPR049492">
    <property type="entry name" value="BD-FAE-like_dom"/>
</dbReference>
<gene>
    <name evidence="4" type="ORF">GCM10011312_14660</name>
</gene>
<keyword evidence="1" id="KW-0378">Hydrolase</keyword>
<keyword evidence="5" id="KW-1185">Reference proteome</keyword>
<feature type="chain" id="PRO_5035315902" evidence="2">
    <location>
        <begin position="23"/>
        <end position="293"/>
    </location>
</feature>
<reference evidence="4" key="1">
    <citation type="journal article" date="2014" name="Int. J. Syst. Evol. Microbiol.">
        <title>Complete genome sequence of Corynebacterium casei LMG S-19264T (=DSM 44701T), isolated from a smear-ripened cheese.</title>
        <authorList>
            <consortium name="US DOE Joint Genome Institute (JGI-PGF)"/>
            <person name="Walter F."/>
            <person name="Albersmeier A."/>
            <person name="Kalinowski J."/>
            <person name="Ruckert C."/>
        </authorList>
    </citation>
    <scope>NUCLEOTIDE SEQUENCE</scope>
    <source>
        <strain evidence="4">CGMCC 1.12924</strain>
    </source>
</reference>
<keyword evidence="2" id="KW-0732">Signal</keyword>
<dbReference type="SUPFAM" id="SSF53474">
    <property type="entry name" value="alpha/beta-Hydrolases"/>
    <property type="match status" value="1"/>
</dbReference>
<dbReference type="PANTHER" id="PTHR48081:SF13">
    <property type="entry name" value="ALPHA_BETA HYDROLASE"/>
    <property type="match status" value="1"/>
</dbReference>
<proteinExistence type="predicted"/>
<dbReference type="GO" id="GO:0016787">
    <property type="term" value="F:hydrolase activity"/>
    <property type="evidence" value="ECO:0007669"/>
    <property type="project" value="UniProtKB-KW"/>
</dbReference>
<dbReference type="Pfam" id="PF20434">
    <property type="entry name" value="BD-FAE"/>
    <property type="match status" value="1"/>
</dbReference>
<comment type="caution">
    <text evidence="4">The sequence shown here is derived from an EMBL/GenBank/DDBJ whole genome shotgun (WGS) entry which is preliminary data.</text>
</comment>
<evidence type="ECO:0000259" key="3">
    <source>
        <dbReference type="Pfam" id="PF20434"/>
    </source>
</evidence>
<sequence length="293" mass="32392">MKRHLLLLFVSIPLLLFNVACSSDDEGTTNPDEVLEAEIRMNVSYGEHPSQVYDLYLPEGRTQENTKVIVLVHGGGWTSGDKSDMIEIVNFLQANHPDYAVANINYVLAEISVPAFPNQFLDLGNVLSQLTEQQNELQIQPQFGLIGTSAGAHISLMYDSVYDQTDQVKFVADIVGPSDFTDPFYANNPNFEIALQVLTDTNAYPQGSNLPEVLSPVYQISESTSPTILFYGNLDPIVPISNGFALENALNTNGINYSFTVYDGGHGDDWSTTDIQDLQSKLEEFMLTHLSID</sequence>
<dbReference type="InterPro" id="IPR050300">
    <property type="entry name" value="GDXG_lipolytic_enzyme"/>
</dbReference>
<evidence type="ECO:0000256" key="2">
    <source>
        <dbReference type="SAM" id="SignalP"/>
    </source>
</evidence>
<reference evidence="4" key="2">
    <citation type="submission" date="2020-09" db="EMBL/GenBank/DDBJ databases">
        <authorList>
            <person name="Sun Q."/>
            <person name="Zhou Y."/>
        </authorList>
    </citation>
    <scope>NUCLEOTIDE SEQUENCE</scope>
    <source>
        <strain evidence="4">CGMCC 1.12924</strain>
    </source>
</reference>
<dbReference type="Proteomes" id="UP000652231">
    <property type="component" value="Unassembled WGS sequence"/>
</dbReference>
<dbReference type="PANTHER" id="PTHR48081">
    <property type="entry name" value="AB HYDROLASE SUPERFAMILY PROTEIN C4A8.06C"/>
    <property type="match status" value="1"/>
</dbReference>